<name>A0AAN0K173_AMPQE</name>
<dbReference type="InterPro" id="IPR035892">
    <property type="entry name" value="C2_domain_sf"/>
</dbReference>
<keyword evidence="12" id="KW-0472">Membrane</keyword>
<keyword evidence="8" id="KW-0479">Metal-binding</keyword>
<dbReference type="GO" id="GO:0005634">
    <property type="term" value="C:nucleus"/>
    <property type="evidence" value="ECO:0007669"/>
    <property type="project" value="UniProtKB-SubCell"/>
</dbReference>
<reference evidence="20" key="1">
    <citation type="journal article" date="2010" name="Nature">
        <title>The Amphimedon queenslandica genome and the evolution of animal complexity.</title>
        <authorList>
            <person name="Srivastava M."/>
            <person name="Simakov O."/>
            <person name="Chapman J."/>
            <person name="Fahey B."/>
            <person name="Gauthier M.E."/>
            <person name="Mitros T."/>
            <person name="Richards G.S."/>
            <person name="Conaco C."/>
            <person name="Dacre M."/>
            <person name="Hellsten U."/>
            <person name="Larroux C."/>
            <person name="Putnam N.H."/>
            <person name="Stanke M."/>
            <person name="Adamska M."/>
            <person name="Darling A."/>
            <person name="Degnan S.M."/>
            <person name="Oakley T.H."/>
            <person name="Plachetzki D.C."/>
            <person name="Zhai Y."/>
            <person name="Adamski M."/>
            <person name="Calcino A."/>
            <person name="Cummins S.F."/>
            <person name="Goodstein D.M."/>
            <person name="Harris C."/>
            <person name="Jackson D.J."/>
            <person name="Leys S.P."/>
            <person name="Shu S."/>
            <person name="Woodcroft B.J."/>
            <person name="Vervoort M."/>
            <person name="Kosik K.S."/>
            <person name="Manning G."/>
            <person name="Degnan B.M."/>
            <person name="Rokhsar D.S."/>
        </authorList>
    </citation>
    <scope>NUCLEOTIDE SEQUENCE [LARGE SCALE GENOMIC DNA]</scope>
</reference>
<dbReference type="GO" id="GO:0005886">
    <property type="term" value="C:plasma membrane"/>
    <property type="evidence" value="ECO:0007669"/>
    <property type="project" value="UniProtKB-SubCell"/>
</dbReference>
<reference evidence="19" key="2">
    <citation type="submission" date="2024-06" db="UniProtKB">
        <authorList>
            <consortium name="EnsemblMetazoa"/>
        </authorList>
    </citation>
    <scope>IDENTIFICATION</scope>
</reference>
<evidence type="ECO:0000256" key="5">
    <source>
        <dbReference type="ARBA" id="ARBA00022475"/>
    </source>
</evidence>
<dbReference type="SUPFAM" id="SSF49562">
    <property type="entry name" value="C2 domain (Calcium/lipid-binding domain, CaLB)"/>
    <property type="match status" value="2"/>
</dbReference>
<keyword evidence="6" id="KW-0963">Cytoplasm</keyword>
<evidence type="ECO:0000256" key="14">
    <source>
        <dbReference type="ARBA" id="ARBA00058857"/>
    </source>
</evidence>
<dbReference type="GO" id="GO:0005544">
    <property type="term" value="F:calcium-dependent phospholipid binding"/>
    <property type="evidence" value="ECO:0007669"/>
    <property type="project" value="InterPro"/>
</dbReference>
<evidence type="ECO:0000256" key="17">
    <source>
        <dbReference type="ARBA" id="ARBA00076171"/>
    </source>
</evidence>
<dbReference type="GO" id="GO:0071277">
    <property type="term" value="P:cellular response to calcium ion"/>
    <property type="evidence" value="ECO:0007669"/>
    <property type="project" value="TreeGrafter"/>
</dbReference>
<evidence type="ECO:0000256" key="13">
    <source>
        <dbReference type="ARBA" id="ARBA00023242"/>
    </source>
</evidence>
<dbReference type="InterPro" id="IPR000008">
    <property type="entry name" value="C2_dom"/>
</dbReference>
<evidence type="ECO:0000256" key="1">
    <source>
        <dbReference type="ARBA" id="ARBA00004123"/>
    </source>
</evidence>
<keyword evidence="13" id="KW-0539">Nucleus</keyword>
<dbReference type="GeneID" id="100638962"/>
<evidence type="ECO:0000313" key="19">
    <source>
        <dbReference type="EnsemblMetazoa" id="XP_019862913.1"/>
    </source>
</evidence>
<dbReference type="FunFam" id="2.60.40.150:FF:000099">
    <property type="entry name" value="Copine 3"/>
    <property type="match status" value="1"/>
</dbReference>
<dbReference type="CDD" id="cd04047">
    <property type="entry name" value="C2B_Copine"/>
    <property type="match status" value="1"/>
</dbReference>
<keyword evidence="10" id="KW-0106">Calcium</keyword>
<dbReference type="PANTHER" id="PTHR10857:SF102">
    <property type="entry name" value="C2 DOMAIN-CONTAINING PROTEIN"/>
    <property type="match status" value="1"/>
</dbReference>
<evidence type="ECO:0000256" key="7">
    <source>
        <dbReference type="ARBA" id="ARBA00022553"/>
    </source>
</evidence>
<feature type="domain" description="C2" evidence="18">
    <location>
        <begin position="1"/>
        <end position="121"/>
    </location>
</feature>
<evidence type="ECO:0000256" key="4">
    <source>
        <dbReference type="ARBA" id="ARBA00004496"/>
    </source>
</evidence>
<keyword evidence="9" id="KW-0677">Repeat</keyword>
<comment type="subunit">
    <text evidence="15">Monomer. Interacts with ERBB2 (preferentially with the tyrosine phosphorylated form); this interaction occurs at the cell membrane and is increased in a growth factor heregulin-dependent manner. Interacts with SHC1; this interaction may mediate the binding of CPNE3 with ERBB2. Interacts with RACK1.</text>
</comment>
<evidence type="ECO:0000256" key="16">
    <source>
        <dbReference type="ARBA" id="ARBA00074834"/>
    </source>
</evidence>
<comment type="subcellular location">
    <subcellularLocation>
        <location evidence="3">Cell junction</location>
        <location evidence="3">Focal adhesion</location>
    </subcellularLocation>
    <subcellularLocation>
        <location evidence="2">Cell membrane</location>
    </subcellularLocation>
    <subcellularLocation>
        <location evidence="4">Cytoplasm</location>
    </subcellularLocation>
    <subcellularLocation>
        <location evidence="1">Nucleus</location>
    </subcellularLocation>
</comment>
<dbReference type="KEGG" id="aqu:100638962"/>
<evidence type="ECO:0000256" key="3">
    <source>
        <dbReference type="ARBA" id="ARBA00004246"/>
    </source>
</evidence>
<evidence type="ECO:0000256" key="9">
    <source>
        <dbReference type="ARBA" id="ARBA00022737"/>
    </source>
</evidence>
<dbReference type="PANTHER" id="PTHR10857">
    <property type="entry name" value="COPINE"/>
    <property type="match status" value="1"/>
</dbReference>
<organism evidence="19 20">
    <name type="scientific">Amphimedon queenslandica</name>
    <name type="common">Sponge</name>
    <dbReference type="NCBI Taxonomy" id="400682"/>
    <lineage>
        <taxon>Eukaryota</taxon>
        <taxon>Metazoa</taxon>
        <taxon>Porifera</taxon>
        <taxon>Demospongiae</taxon>
        <taxon>Heteroscleromorpha</taxon>
        <taxon>Haplosclerida</taxon>
        <taxon>Niphatidae</taxon>
        <taxon>Amphimedon</taxon>
    </lineage>
</organism>
<dbReference type="GO" id="GO:0005925">
    <property type="term" value="C:focal adhesion"/>
    <property type="evidence" value="ECO:0007669"/>
    <property type="project" value="UniProtKB-SubCell"/>
</dbReference>
<sequence length="396" mass="44502">MAASVGVPPKLGYFVELHLSCQNLKDTDVLSKSDPLVAVYSKTQSGSWTELGRTECVKNSLNPSFTKSIEICYRFEEKQDLKFTVYDIDNPTESLSDDELLGSIECSLGEVVSERVYTRPLLSKGKKSGTIKIQVEEVSQGGSSIELNFSGHGLDKKDLFGKSDPYLELSRMNEDGSYTVVHRNDYIKNTLNPVWPTMTLSSNLLCNNNPDRPIMVKCFDWDADGGHDLIGEFKTSLKELQAASDKKEKIDWKLINAKKTKKKNYDNSGTIRLDSIKITRIYSFLEYIMGGTTINFTVGIDFTASNGDPDKPSSLHYYSTEYPNEYMNALRAVGYICQDYDRYGMTIVYAMHLHVLNISMQLPGNAIVMRAGVDAIPSFHFNYIVASMIMHVFYVA</sequence>
<dbReference type="Proteomes" id="UP000007879">
    <property type="component" value="Unassembled WGS sequence"/>
</dbReference>
<evidence type="ECO:0000259" key="18">
    <source>
        <dbReference type="PROSITE" id="PS50004"/>
    </source>
</evidence>
<dbReference type="FunFam" id="2.60.40.150:FF:000042">
    <property type="entry name" value="Copine 3"/>
    <property type="match status" value="1"/>
</dbReference>
<protein>
    <recommendedName>
        <fullName evidence="16">Copine-3</fullName>
    </recommendedName>
    <alternativeName>
        <fullName evidence="17">Copine III</fullName>
    </alternativeName>
</protein>
<keyword evidence="20" id="KW-1185">Reference proteome</keyword>
<accession>A0AAN0K173</accession>
<dbReference type="InterPro" id="IPR045052">
    <property type="entry name" value="Copine"/>
</dbReference>
<evidence type="ECO:0000256" key="10">
    <source>
        <dbReference type="ARBA" id="ARBA00022837"/>
    </source>
</evidence>
<dbReference type="PROSITE" id="PS50004">
    <property type="entry name" value="C2"/>
    <property type="match status" value="2"/>
</dbReference>
<dbReference type="InterPro" id="IPR037768">
    <property type="entry name" value="C2B_Copine"/>
</dbReference>
<dbReference type="EnsemblMetazoa" id="XM_020007354.1">
    <property type="protein sequence ID" value="XP_019862913.1"/>
    <property type="gene ID" value="LOC100638962"/>
</dbReference>
<keyword evidence="11" id="KW-0965">Cell junction</keyword>
<comment type="function">
    <text evidence="14">Calcium-dependent phospholipid-binding protein that plays a role in ERBB2-mediated tumor cell migration in response to growth factor heregulin stimulation.</text>
</comment>
<dbReference type="CDD" id="cd04048">
    <property type="entry name" value="C2A_Copine"/>
    <property type="match status" value="1"/>
</dbReference>
<evidence type="ECO:0000256" key="2">
    <source>
        <dbReference type="ARBA" id="ARBA00004236"/>
    </source>
</evidence>
<keyword evidence="7" id="KW-0597">Phosphoprotein</keyword>
<feature type="domain" description="C2" evidence="18">
    <location>
        <begin position="127"/>
        <end position="251"/>
    </location>
</feature>
<keyword evidence="5" id="KW-1003">Cell membrane</keyword>
<dbReference type="GO" id="GO:0046872">
    <property type="term" value="F:metal ion binding"/>
    <property type="evidence" value="ECO:0007669"/>
    <property type="project" value="UniProtKB-KW"/>
</dbReference>
<proteinExistence type="predicted"/>
<evidence type="ECO:0000256" key="11">
    <source>
        <dbReference type="ARBA" id="ARBA00022949"/>
    </source>
</evidence>
<evidence type="ECO:0000256" key="12">
    <source>
        <dbReference type="ARBA" id="ARBA00023136"/>
    </source>
</evidence>
<dbReference type="Gene3D" id="2.60.40.150">
    <property type="entry name" value="C2 domain"/>
    <property type="match status" value="2"/>
</dbReference>
<dbReference type="SMART" id="SM00239">
    <property type="entry name" value="C2"/>
    <property type="match status" value="2"/>
</dbReference>
<dbReference type="GO" id="GO:0005737">
    <property type="term" value="C:cytoplasm"/>
    <property type="evidence" value="ECO:0007669"/>
    <property type="project" value="UniProtKB-SubCell"/>
</dbReference>
<evidence type="ECO:0000256" key="6">
    <source>
        <dbReference type="ARBA" id="ARBA00022490"/>
    </source>
</evidence>
<dbReference type="AlphaFoldDB" id="A0AAN0K173"/>
<dbReference type="Pfam" id="PF00168">
    <property type="entry name" value="C2"/>
    <property type="match status" value="2"/>
</dbReference>
<evidence type="ECO:0000256" key="8">
    <source>
        <dbReference type="ARBA" id="ARBA00022723"/>
    </source>
</evidence>
<evidence type="ECO:0000313" key="20">
    <source>
        <dbReference type="Proteomes" id="UP000007879"/>
    </source>
</evidence>
<dbReference type="RefSeq" id="XP_019862913.1">
    <property type="nucleotide sequence ID" value="XM_020007354.1"/>
</dbReference>
<evidence type="ECO:0000256" key="15">
    <source>
        <dbReference type="ARBA" id="ARBA00065466"/>
    </source>
</evidence>